<dbReference type="GO" id="GO:0005886">
    <property type="term" value="C:plasma membrane"/>
    <property type="evidence" value="ECO:0007669"/>
    <property type="project" value="TreeGrafter"/>
</dbReference>
<evidence type="ECO:0000256" key="1">
    <source>
        <dbReference type="SAM" id="Coils"/>
    </source>
</evidence>
<dbReference type="GO" id="GO:0004713">
    <property type="term" value="F:protein tyrosine kinase activity"/>
    <property type="evidence" value="ECO:0007669"/>
    <property type="project" value="TreeGrafter"/>
</dbReference>
<reference evidence="3 4" key="1">
    <citation type="submission" date="2014-01" db="EMBL/GenBank/DDBJ databases">
        <title>Roseivivax isoporae LMG 25204 Genome Sequencing.</title>
        <authorList>
            <person name="Lai Q."/>
            <person name="Li G."/>
            <person name="Shao Z."/>
        </authorList>
    </citation>
    <scope>NUCLEOTIDE SEQUENCE [LARGE SCALE GENOMIC DNA]</scope>
    <source>
        <strain evidence="3 4">LMG 25204</strain>
    </source>
</reference>
<keyword evidence="2" id="KW-0472">Membrane</keyword>
<dbReference type="PANTHER" id="PTHR32309">
    <property type="entry name" value="TYROSINE-PROTEIN KINASE"/>
    <property type="match status" value="1"/>
</dbReference>
<evidence type="ECO:0000313" key="3">
    <source>
        <dbReference type="EMBL" id="ETX26993.1"/>
    </source>
</evidence>
<dbReference type="Proteomes" id="UP000023430">
    <property type="component" value="Unassembled WGS sequence"/>
</dbReference>
<accession>X7F2P2</accession>
<dbReference type="PANTHER" id="PTHR32309:SF13">
    <property type="entry name" value="FERRIC ENTEROBACTIN TRANSPORT PROTEIN FEPE"/>
    <property type="match status" value="1"/>
</dbReference>
<keyword evidence="3" id="KW-0762">Sugar transport</keyword>
<protein>
    <submittedName>
        <fullName evidence="3">Sugar transporter</fullName>
    </submittedName>
</protein>
<keyword evidence="4" id="KW-1185">Reference proteome</keyword>
<dbReference type="AlphaFoldDB" id="X7F2P2"/>
<feature type="coiled-coil region" evidence="1">
    <location>
        <begin position="176"/>
        <end position="261"/>
    </location>
</feature>
<proteinExistence type="predicted"/>
<dbReference type="InterPro" id="IPR050445">
    <property type="entry name" value="Bact_polysacc_biosynth/exp"/>
</dbReference>
<keyword evidence="3" id="KW-0813">Transport</keyword>
<name>X7F2P2_9RHOB</name>
<dbReference type="eggNOG" id="COG3524">
    <property type="taxonomic scope" value="Bacteria"/>
</dbReference>
<comment type="caution">
    <text evidence="3">The sequence shown here is derived from an EMBL/GenBank/DDBJ whole genome shotgun (WGS) entry which is preliminary data.</text>
</comment>
<dbReference type="OrthoDB" id="7800844at2"/>
<keyword evidence="2" id="KW-1133">Transmembrane helix</keyword>
<dbReference type="EMBL" id="JAME01000045">
    <property type="protein sequence ID" value="ETX26993.1"/>
    <property type="molecule type" value="Genomic_DNA"/>
</dbReference>
<dbReference type="PATRIC" id="fig|1449351.3.peg.4110"/>
<evidence type="ECO:0000313" key="4">
    <source>
        <dbReference type="Proteomes" id="UP000023430"/>
    </source>
</evidence>
<keyword evidence="2" id="KW-0812">Transmembrane</keyword>
<keyword evidence="1" id="KW-0175">Coiled coil</keyword>
<dbReference type="STRING" id="1449351.RISW2_17160"/>
<evidence type="ECO:0000256" key="2">
    <source>
        <dbReference type="SAM" id="Phobius"/>
    </source>
</evidence>
<gene>
    <name evidence="3" type="ORF">RISW2_17160</name>
</gene>
<feature type="transmembrane region" description="Helical" evidence="2">
    <location>
        <begin position="336"/>
        <end position="359"/>
    </location>
</feature>
<sequence>MGVALSFLIMVMAPLIVTIWYLFTAAADQYASRVGFSVRSEEIESAQDLLGGISSSLSGSSSKDTDILYAFIQSQDLVQGIDQELDLVEIWSRPEGDPVFAYRPTGDIEDLVAYWQRMVRVFYDSNTGLIELRVHAFRPEEAQRIAEEIVQESTVMINDLSAIARADATAYAREELDTALERLKTAREALTRFRSETRLVDPTANVAGQQGLLNSLETQLASAQIELNLLRDTARESDPRIDQAERRIAVIEDLIDRERQKFSASGGTRPGERDYSSLVGEYERLSVDLQYAEESYIAAQNAYDTARAEAQRKSRYLAVYANPTLPQSARYPQREVISGVVAMFLFLFWASAVMVYYSLRDRR</sequence>
<organism evidence="3 4">
    <name type="scientific">Roseivivax isoporae LMG 25204</name>
    <dbReference type="NCBI Taxonomy" id="1449351"/>
    <lineage>
        <taxon>Bacteria</taxon>
        <taxon>Pseudomonadati</taxon>
        <taxon>Pseudomonadota</taxon>
        <taxon>Alphaproteobacteria</taxon>
        <taxon>Rhodobacterales</taxon>
        <taxon>Roseobacteraceae</taxon>
        <taxon>Roseivivax</taxon>
    </lineage>
</organism>